<dbReference type="PIRSF" id="PIRSF000521">
    <property type="entry name" value="Transaminase_4ab_Lys_Orn"/>
    <property type="match status" value="1"/>
</dbReference>
<dbReference type="EMBL" id="JAGKQQ010000001">
    <property type="protein sequence ID" value="MBP3957963.1"/>
    <property type="molecule type" value="Genomic_DNA"/>
</dbReference>
<dbReference type="PANTHER" id="PTHR11986:SF58">
    <property type="entry name" value="LEUCINE_METHIONINE RACEMASE"/>
    <property type="match status" value="1"/>
</dbReference>
<gene>
    <name evidence="6" type="ORF">J8F10_22135</name>
</gene>
<evidence type="ECO:0000256" key="3">
    <source>
        <dbReference type="ARBA" id="ARBA00022576"/>
    </source>
</evidence>
<dbReference type="Proteomes" id="UP000676565">
    <property type="component" value="Unassembled WGS sequence"/>
</dbReference>
<name>A0ABS5BWA1_9BACT</name>
<sequence>MFQFDHLPVPDIRTPLPGPNGSEMLARDKLYVSPSYTPMYPLFVDAGSGAVIRDVDGNLFLDFTAGIAVTNTGHCHPEVVAAIQDQAAKLLHMSGTDFYYRPQIDLAEKLAKIAPGPSPKKVFFANSGAEAIEGALKLARWHTERNRVVAFFGAFHGRTYGAMSLSGSKLVHRRGFSPLVPDIHHVDFPRTCPEGGTCASKCRLIANIEDTIFKRTCPPEEVAAIFVEPIQGEGGYHPIPQGCLPALRELCDKHGILLVVDEVQSGMGRTGKMFAVEHYGVEPDIICSAKGIASGMPLGAIIAKAEVMDWPPGSHASTFGGNPVSCRAALASIELLEREYMANATVRGEQLRAGLRELSKKHAGLTNVRGLGLMTAADLPSGTTREKVIQTAFERGLLLLGCGETALRFCPPLCISAAQVDTALTILDGVLGTIEPAKAPVPVSAGGPLPVV</sequence>
<dbReference type="NCBIfam" id="NF004426">
    <property type="entry name" value="PRK05769.1"/>
    <property type="match status" value="1"/>
</dbReference>
<dbReference type="InterPro" id="IPR005814">
    <property type="entry name" value="Aminotrans_3"/>
</dbReference>
<dbReference type="Gene3D" id="3.40.640.10">
    <property type="entry name" value="Type I PLP-dependent aspartate aminotransferase-like (Major domain)"/>
    <property type="match status" value="1"/>
</dbReference>
<dbReference type="InterPro" id="IPR049704">
    <property type="entry name" value="Aminotrans_3_PPA_site"/>
</dbReference>
<evidence type="ECO:0000313" key="7">
    <source>
        <dbReference type="Proteomes" id="UP000676565"/>
    </source>
</evidence>
<organism evidence="6 7">
    <name type="scientific">Gemmata palustris</name>
    <dbReference type="NCBI Taxonomy" id="2822762"/>
    <lineage>
        <taxon>Bacteria</taxon>
        <taxon>Pseudomonadati</taxon>
        <taxon>Planctomycetota</taxon>
        <taxon>Planctomycetia</taxon>
        <taxon>Gemmatales</taxon>
        <taxon>Gemmataceae</taxon>
        <taxon>Gemmata</taxon>
    </lineage>
</organism>
<evidence type="ECO:0000256" key="5">
    <source>
        <dbReference type="RuleBase" id="RU003560"/>
    </source>
</evidence>
<accession>A0ABS5BWA1</accession>
<comment type="similarity">
    <text evidence="2 5">Belongs to the class-III pyridoxal-phosphate-dependent aminotransferase family.</text>
</comment>
<dbReference type="InterPro" id="IPR015422">
    <property type="entry name" value="PyrdxlP-dep_Trfase_small"/>
</dbReference>
<dbReference type="Gene3D" id="3.90.1150.10">
    <property type="entry name" value="Aspartate Aminotransferase, domain 1"/>
    <property type="match status" value="1"/>
</dbReference>
<dbReference type="GO" id="GO:0008483">
    <property type="term" value="F:transaminase activity"/>
    <property type="evidence" value="ECO:0007669"/>
    <property type="project" value="UniProtKB-KW"/>
</dbReference>
<keyword evidence="3 6" id="KW-0808">Transferase</keyword>
<evidence type="ECO:0000313" key="6">
    <source>
        <dbReference type="EMBL" id="MBP3957963.1"/>
    </source>
</evidence>
<dbReference type="InterPro" id="IPR050103">
    <property type="entry name" value="Class-III_PLP-dep_AT"/>
</dbReference>
<evidence type="ECO:0000256" key="1">
    <source>
        <dbReference type="ARBA" id="ARBA00001933"/>
    </source>
</evidence>
<proteinExistence type="inferred from homology"/>
<reference evidence="6 7" key="1">
    <citation type="submission" date="2021-04" db="EMBL/GenBank/DDBJ databases">
        <authorList>
            <person name="Ivanova A."/>
        </authorList>
    </citation>
    <scope>NUCLEOTIDE SEQUENCE [LARGE SCALE GENOMIC DNA]</scope>
    <source>
        <strain evidence="6 7">G18</strain>
    </source>
</reference>
<dbReference type="SUPFAM" id="SSF53383">
    <property type="entry name" value="PLP-dependent transferases"/>
    <property type="match status" value="1"/>
</dbReference>
<dbReference type="Pfam" id="PF00202">
    <property type="entry name" value="Aminotran_3"/>
    <property type="match status" value="1"/>
</dbReference>
<dbReference type="RefSeq" id="WP_210657518.1">
    <property type="nucleotide sequence ID" value="NZ_JAGKQQ010000001.1"/>
</dbReference>
<keyword evidence="3 6" id="KW-0032">Aminotransferase</keyword>
<evidence type="ECO:0000256" key="4">
    <source>
        <dbReference type="ARBA" id="ARBA00022898"/>
    </source>
</evidence>
<dbReference type="PANTHER" id="PTHR11986">
    <property type="entry name" value="AMINOTRANSFERASE CLASS III"/>
    <property type="match status" value="1"/>
</dbReference>
<dbReference type="InterPro" id="IPR015421">
    <property type="entry name" value="PyrdxlP-dep_Trfase_major"/>
</dbReference>
<keyword evidence="4 5" id="KW-0663">Pyridoxal phosphate</keyword>
<protein>
    <submittedName>
        <fullName evidence="6">Acetyl ornithine aminotransferase family protein</fullName>
    </submittedName>
</protein>
<dbReference type="CDD" id="cd00610">
    <property type="entry name" value="OAT_like"/>
    <property type="match status" value="1"/>
</dbReference>
<evidence type="ECO:0000256" key="2">
    <source>
        <dbReference type="ARBA" id="ARBA00008954"/>
    </source>
</evidence>
<comment type="caution">
    <text evidence="6">The sequence shown here is derived from an EMBL/GenBank/DDBJ whole genome shotgun (WGS) entry which is preliminary data.</text>
</comment>
<dbReference type="PROSITE" id="PS00600">
    <property type="entry name" value="AA_TRANSFER_CLASS_3"/>
    <property type="match status" value="1"/>
</dbReference>
<keyword evidence="7" id="KW-1185">Reference proteome</keyword>
<comment type="cofactor">
    <cofactor evidence="1">
        <name>pyridoxal 5'-phosphate</name>
        <dbReference type="ChEBI" id="CHEBI:597326"/>
    </cofactor>
</comment>
<dbReference type="InterPro" id="IPR015424">
    <property type="entry name" value="PyrdxlP-dep_Trfase"/>
</dbReference>